<organism evidence="2 3">
    <name type="scientific">Agrocybe chaxingu</name>
    <dbReference type="NCBI Taxonomy" id="84603"/>
    <lineage>
        <taxon>Eukaryota</taxon>
        <taxon>Fungi</taxon>
        <taxon>Dikarya</taxon>
        <taxon>Basidiomycota</taxon>
        <taxon>Agaricomycotina</taxon>
        <taxon>Agaricomycetes</taxon>
        <taxon>Agaricomycetidae</taxon>
        <taxon>Agaricales</taxon>
        <taxon>Agaricineae</taxon>
        <taxon>Strophariaceae</taxon>
        <taxon>Agrocybe</taxon>
    </lineage>
</organism>
<comment type="caution">
    <text evidence="2">The sequence shown here is derived from an EMBL/GenBank/DDBJ whole genome shotgun (WGS) entry which is preliminary data.</text>
</comment>
<dbReference type="AlphaFoldDB" id="A0A9W8MXZ6"/>
<reference evidence="2" key="1">
    <citation type="submission" date="2022-07" db="EMBL/GenBank/DDBJ databases">
        <title>Genome Sequence of Agrocybe chaxingu.</title>
        <authorList>
            <person name="Buettner E."/>
        </authorList>
    </citation>
    <scope>NUCLEOTIDE SEQUENCE</scope>
    <source>
        <strain evidence="2">MP-N11</strain>
    </source>
</reference>
<feature type="compositionally biased region" description="Basic residues" evidence="1">
    <location>
        <begin position="549"/>
        <end position="560"/>
    </location>
</feature>
<evidence type="ECO:0000313" key="2">
    <source>
        <dbReference type="EMBL" id="KAJ3510783.1"/>
    </source>
</evidence>
<name>A0A9W8MXZ6_9AGAR</name>
<dbReference type="OrthoDB" id="3222453at2759"/>
<proteinExistence type="predicted"/>
<evidence type="ECO:0000256" key="1">
    <source>
        <dbReference type="SAM" id="MobiDB-lite"/>
    </source>
</evidence>
<gene>
    <name evidence="2" type="ORF">NLJ89_g4482</name>
</gene>
<feature type="region of interest" description="Disordered" evidence="1">
    <location>
        <begin position="523"/>
        <end position="613"/>
    </location>
</feature>
<feature type="compositionally biased region" description="Polar residues" evidence="1">
    <location>
        <begin position="595"/>
        <end position="613"/>
    </location>
</feature>
<feature type="compositionally biased region" description="Polar residues" evidence="1">
    <location>
        <begin position="1"/>
        <end position="54"/>
    </location>
</feature>
<keyword evidence="3" id="KW-1185">Reference proteome</keyword>
<feature type="compositionally biased region" description="Acidic residues" evidence="1">
    <location>
        <begin position="528"/>
        <end position="543"/>
    </location>
</feature>
<sequence>MPPTQTASPESSSDSLPPGSYNNNSDVRNSLNTTKIVQTVNNYFGSSPGRPSTSHADRHQDFFPPSRSSLASITDVPEDEPMGTDAASSVDIGDQETSLADASALVKPRQGVRFSQDVHSRKQEERPKTYIAAYEYDMDAPDRTHASKKFGRNGRNNANQLFKLDPYPSNSEGETRNLIPIPLLIFGQNFDNSKTLPPKVRTYMRSDFFVNNWSIALYMPSPGVNHNPRRTRKNIAVGDVGVFTLEGGFEVFFNIFMTEEINKQYGYHPPPNFVPCATVMNDNIRKTYMKGRQYVQGDFRDRQLKEYVFSCETPCTRLRLKGSALVLPMGCWKFKFSLAMKTLIENYLNVHADDWYKHYRSTPMLPSGSLKIINATYKSTTWAYAVGMKGVTTLDKRLFANLSRPGQDEDIFDWEQHDDDVSVDAGPSAIEMDGPKATLINHFLAFAPMSKSPVAVLTPPSSTTSPEFSLDSPDVAEAKALVLKSQFPAVRQQKADLDEPQKTYTFTAEELQSLFMNLLNSQNTSADSDTEDTCVPEESESEPEEPRKKSSKRTSAKKKAGGCANGSFSGNTDNVHSFNRTGSSSESRSKWKSSGLTHSNNKRNQGSFNNTTTVDSLHGIPPFLYGMPFGIPGMPPMFPGDGWAYAQQGSTKQERHHRKYVRQPPLRKEKGPTIGDVGYIDNYGLFIYCFNIFYPADHPIQPSEAGCTPREFTPIQPPLSDWEVEVSPSHFPPGSVVTTDGIKVTDSTPKIEFSTCSRQGAVLVLPEGASREDLVDISSLFPYIKKHAPDWYQFLNGYADFAHSEPVVNASLLVVTGCDKAAVWAHAWLPPTTFNALREDLTFTYDESAEVCPIWLEENAVDGLHSTEERLTGSPSALFLRGIRVALGPASWKRIMPPYPLENRPHFRLPTRPITRELTIMEKLRDRYDDKSPPSKQLIFYPAMVTLPMMLAAVPSSEIAVFEDKVWSASVSGKYPTLDEVFRTCRTVLNNYNIVESDGVVYFRSKASCATKPDLPTTITTKAFHFFESLVDLLKFSLRKRKAMHKLYRILPSPKWTILPNYQKSEVKYNRRRPGAKTPAQNQR</sequence>
<accession>A0A9W8MXZ6</accession>
<evidence type="ECO:0000313" key="3">
    <source>
        <dbReference type="Proteomes" id="UP001148786"/>
    </source>
</evidence>
<dbReference type="Proteomes" id="UP001148786">
    <property type="component" value="Unassembled WGS sequence"/>
</dbReference>
<dbReference type="EMBL" id="JANKHO010000371">
    <property type="protein sequence ID" value="KAJ3510783.1"/>
    <property type="molecule type" value="Genomic_DNA"/>
</dbReference>
<feature type="region of interest" description="Disordered" evidence="1">
    <location>
        <begin position="1"/>
        <end position="92"/>
    </location>
</feature>
<feature type="compositionally biased region" description="Polar residues" evidence="1">
    <location>
        <begin position="566"/>
        <end position="582"/>
    </location>
</feature>
<protein>
    <submittedName>
        <fullName evidence="2">Uncharacterized protein</fullName>
    </submittedName>
</protein>